<dbReference type="Proteomes" id="UP001275315">
    <property type="component" value="Unassembled WGS sequence"/>
</dbReference>
<organism evidence="1 2">
    <name type="scientific">Paracerasibacillus soli</name>
    <dbReference type="NCBI Taxonomy" id="480284"/>
    <lineage>
        <taxon>Bacteria</taxon>
        <taxon>Bacillati</taxon>
        <taxon>Bacillota</taxon>
        <taxon>Bacilli</taxon>
        <taxon>Bacillales</taxon>
        <taxon>Bacillaceae</taxon>
        <taxon>Paracerasibacillus</taxon>
    </lineage>
</organism>
<name>A0ABU5CUE7_9BACI</name>
<keyword evidence="2" id="KW-1185">Reference proteome</keyword>
<protein>
    <submittedName>
        <fullName evidence="1">Uncharacterized protein</fullName>
    </submittedName>
</protein>
<accession>A0ABU5CUE7</accession>
<reference evidence="1 2" key="1">
    <citation type="submission" date="2023-10" db="EMBL/GenBank/DDBJ databases">
        <title>Virgibacillus soli CC-YMP-6 genome.</title>
        <authorList>
            <person name="Miliotis G."/>
            <person name="Sengupta P."/>
            <person name="Hameed A."/>
            <person name="Chuvochina M."/>
            <person name="Mcdonagh F."/>
            <person name="Simpson A.C."/>
            <person name="Singh N.K."/>
            <person name="Rekha P.D."/>
            <person name="Raman K."/>
            <person name="Hugenholtz P."/>
            <person name="Venkateswaran K."/>
        </authorList>
    </citation>
    <scope>NUCLEOTIDE SEQUENCE [LARGE SCALE GENOMIC DNA]</scope>
    <source>
        <strain evidence="1 2">CC-YMP-6</strain>
    </source>
</reference>
<evidence type="ECO:0000313" key="1">
    <source>
        <dbReference type="EMBL" id="MDY0409454.1"/>
    </source>
</evidence>
<sequence length="172" mass="19632">MATTFKLKHDKEAFRILVDWPHGNNDIAFQGKTGNLKLEVITSQVDEIDNPDPEEPILYTGEMIYQANFNKEKLYTNNKEIEFYVDDQGKRVIEIFMGDEDGEFERTYGDMKLIENIHDHGLITYDIYDKSGKKALGSGLDTSVNGIFKLNLVGLGGSLSIESQELYDWIIK</sequence>
<dbReference type="EMBL" id="JAWDIQ010000002">
    <property type="protein sequence ID" value="MDY0409454.1"/>
    <property type="molecule type" value="Genomic_DNA"/>
</dbReference>
<evidence type="ECO:0000313" key="2">
    <source>
        <dbReference type="Proteomes" id="UP001275315"/>
    </source>
</evidence>
<gene>
    <name evidence="1" type="ORF">RWD45_13795</name>
</gene>
<dbReference type="RefSeq" id="WP_320380247.1">
    <property type="nucleotide sequence ID" value="NZ_JAWDIQ010000002.1"/>
</dbReference>
<comment type="caution">
    <text evidence="1">The sequence shown here is derived from an EMBL/GenBank/DDBJ whole genome shotgun (WGS) entry which is preliminary data.</text>
</comment>
<proteinExistence type="predicted"/>